<dbReference type="InterPro" id="IPR002755">
    <property type="entry name" value="DNA_primase_S"/>
</dbReference>
<keyword evidence="4 10" id="KW-0808">Transferase</keyword>
<dbReference type="AlphaFoldDB" id="A0A811JWG6"/>
<comment type="similarity">
    <text evidence="1 10">Belongs to the eukaryotic-type primase small subunit family.</text>
</comment>
<reference evidence="11" key="1">
    <citation type="submission" date="2020-09" db="EMBL/GenBank/DDBJ databases">
        <authorList>
            <person name="Kikuchi T."/>
        </authorList>
    </citation>
    <scope>NUCLEOTIDE SEQUENCE</scope>
    <source>
        <strain evidence="11">SH1</strain>
    </source>
</reference>
<dbReference type="EC" id="2.7.7.-" evidence="10"/>
<keyword evidence="8" id="KW-0862">Zinc</keyword>
<keyword evidence="9" id="KW-0804">Transcription</keyword>
<evidence type="ECO:0000256" key="4">
    <source>
        <dbReference type="ARBA" id="ARBA00022679"/>
    </source>
</evidence>
<dbReference type="Proteomes" id="UP000783686">
    <property type="component" value="Unassembled WGS sequence"/>
</dbReference>
<evidence type="ECO:0000256" key="10">
    <source>
        <dbReference type="RuleBase" id="RU003514"/>
    </source>
</evidence>
<dbReference type="Proteomes" id="UP000614601">
    <property type="component" value="Unassembled WGS sequence"/>
</dbReference>
<evidence type="ECO:0000256" key="5">
    <source>
        <dbReference type="ARBA" id="ARBA00022695"/>
    </source>
</evidence>
<dbReference type="PANTHER" id="PTHR10536">
    <property type="entry name" value="DNA PRIMASE SMALL SUBUNIT"/>
    <property type="match status" value="1"/>
</dbReference>
<dbReference type="FunFam" id="3.90.920.10:FF:000003">
    <property type="entry name" value="DNA primase"/>
    <property type="match status" value="1"/>
</dbReference>
<dbReference type="GO" id="GO:0046872">
    <property type="term" value="F:metal ion binding"/>
    <property type="evidence" value="ECO:0007669"/>
    <property type="project" value="UniProtKB-KW"/>
</dbReference>
<dbReference type="CDD" id="cd04860">
    <property type="entry name" value="AE_Prim_S"/>
    <property type="match status" value="1"/>
</dbReference>
<dbReference type="GO" id="GO:0005658">
    <property type="term" value="C:alpha DNA polymerase:primase complex"/>
    <property type="evidence" value="ECO:0007669"/>
    <property type="project" value="UniProtKB-ARBA"/>
</dbReference>
<evidence type="ECO:0000256" key="9">
    <source>
        <dbReference type="ARBA" id="ARBA00023163"/>
    </source>
</evidence>
<evidence type="ECO:0000256" key="1">
    <source>
        <dbReference type="ARBA" id="ARBA00009762"/>
    </source>
</evidence>
<dbReference type="NCBIfam" id="TIGR00335">
    <property type="entry name" value="primase_sml"/>
    <property type="match status" value="1"/>
</dbReference>
<dbReference type="EMBL" id="CAJFCW020000001">
    <property type="protein sequence ID" value="CAG9085489.1"/>
    <property type="molecule type" value="Genomic_DNA"/>
</dbReference>
<evidence type="ECO:0000256" key="7">
    <source>
        <dbReference type="ARBA" id="ARBA00022723"/>
    </source>
</evidence>
<protein>
    <recommendedName>
        <fullName evidence="10">DNA primase</fullName>
        <ecNumber evidence="10">2.7.7.-</ecNumber>
    </recommendedName>
</protein>
<keyword evidence="3 10" id="KW-0639">Primosome</keyword>
<evidence type="ECO:0000256" key="3">
    <source>
        <dbReference type="ARBA" id="ARBA00022515"/>
    </source>
</evidence>
<dbReference type="Gene3D" id="3.90.920.10">
    <property type="entry name" value="DNA primase, PRIM domain"/>
    <property type="match status" value="1"/>
</dbReference>
<keyword evidence="2 10" id="KW-0240">DNA-directed RNA polymerase</keyword>
<keyword evidence="5" id="KW-0548">Nucleotidyltransferase</keyword>
<keyword evidence="6 10" id="KW-0235">DNA replication</keyword>
<evidence type="ECO:0000313" key="11">
    <source>
        <dbReference type="EMBL" id="CAD5207401.1"/>
    </source>
</evidence>
<proteinExistence type="inferred from homology"/>
<organism evidence="11 12">
    <name type="scientific">Bursaphelenchus okinawaensis</name>
    <dbReference type="NCBI Taxonomy" id="465554"/>
    <lineage>
        <taxon>Eukaryota</taxon>
        <taxon>Metazoa</taxon>
        <taxon>Ecdysozoa</taxon>
        <taxon>Nematoda</taxon>
        <taxon>Chromadorea</taxon>
        <taxon>Rhabditida</taxon>
        <taxon>Tylenchina</taxon>
        <taxon>Tylenchomorpha</taxon>
        <taxon>Aphelenchoidea</taxon>
        <taxon>Aphelenchoididae</taxon>
        <taxon>Bursaphelenchus</taxon>
    </lineage>
</organism>
<dbReference type="SUPFAM" id="SSF56747">
    <property type="entry name" value="Prim-pol domain"/>
    <property type="match status" value="1"/>
</dbReference>
<evidence type="ECO:0000256" key="8">
    <source>
        <dbReference type="ARBA" id="ARBA00022833"/>
    </source>
</evidence>
<dbReference type="EMBL" id="CAJFDH010000001">
    <property type="protein sequence ID" value="CAD5207401.1"/>
    <property type="molecule type" value="Genomic_DNA"/>
</dbReference>
<dbReference type="GO" id="GO:0006269">
    <property type="term" value="P:DNA replication, synthesis of primer"/>
    <property type="evidence" value="ECO:0007669"/>
    <property type="project" value="UniProtKB-KW"/>
</dbReference>
<evidence type="ECO:0000256" key="6">
    <source>
        <dbReference type="ARBA" id="ARBA00022705"/>
    </source>
</evidence>
<evidence type="ECO:0000256" key="2">
    <source>
        <dbReference type="ARBA" id="ARBA00022478"/>
    </source>
</evidence>
<keyword evidence="12" id="KW-1185">Reference proteome</keyword>
<comment type="caution">
    <text evidence="11">The sequence shown here is derived from an EMBL/GenBank/DDBJ whole genome shotgun (WGS) entry which is preliminary data.</text>
</comment>
<dbReference type="GO" id="GO:0003899">
    <property type="term" value="F:DNA-directed RNA polymerase activity"/>
    <property type="evidence" value="ECO:0007669"/>
    <property type="project" value="InterPro"/>
</dbReference>
<dbReference type="Pfam" id="PF01896">
    <property type="entry name" value="DNA_primase_S"/>
    <property type="match status" value="1"/>
</dbReference>
<evidence type="ECO:0000313" key="12">
    <source>
        <dbReference type="Proteomes" id="UP000614601"/>
    </source>
</evidence>
<dbReference type="OrthoDB" id="19606at2759"/>
<name>A0A811JWG6_9BILA</name>
<gene>
    <name evidence="11" type="ORF">BOKJ2_LOCUS2085</name>
</gene>
<sequence length="415" mass="48329">MATQPFISELMDQYLMDYYNNLYPTKLFIKWLSYNKSAKEAMNKREIGFSFKGGAMLRYQSFSEPNEFTRTLCTKLPHKIEIGPVYNHPVSERLKLEPGAMKAVERELIFDIDLTDYDDVRNCCKDAKICQKCWLFMTIAAKVLQRILIEHFGFTNLLFVFSGRRGIHVWCADPAARGLADGDRRAIRDYFNVNDLKNTFRNGKIHMMIRDSCRTIMDSPETEELVDEQGWMDDDYLLNIWLKKCEDKATVKHVTTLFKKLFTSADRFKCLKQMCDPESHAESGTKLAAPSYEATKWFYTFLLHHMHPRLDEQVTLQVNHLLKSPFCVHPGTGLVSVPFKVEGSHEVQVEQFPRVDTLVQEVKNEKASKEEGNEDKENNRKILYYKRTSLAPYIEIFEEFIEKALQASDTNKMLN</sequence>
<dbReference type="InterPro" id="IPR014052">
    <property type="entry name" value="DNA_primase_ssu_euk/arc"/>
</dbReference>
<keyword evidence="7" id="KW-0479">Metal-binding</keyword>
<accession>A0A811JWG6</accession>